<dbReference type="KEGG" id="euz:DVS28_a0731"/>
<dbReference type="SUPFAM" id="SSF50475">
    <property type="entry name" value="FMN-binding split barrel"/>
    <property type="match status" value="1"/>
</dbReference>
<dbReference type="RefSeq" id="WP_164709894.1">
    <property type="nucleotide sequence ID" value="NZ_CAXIBR010000004.1"/>
</dbReference>
<accession>A0A346XT85</accession>
<evidence type="ECO:0000313" key="2">
    <source>
        <dbReference type="Proteomes" id="UP000264006"/>
    </source>
</evidence>
<organism evidence="1 2">
    <name type="scientific">Euzebya pacifica</name>
    <dbReference type="NCBI Taxonomy" id="1608957"/>
    <lineage>
        <taxon>Bacteria</taxon>
        <taxon>Bacillati</taxon>
        <taxon>Actinomycetota</taxon>
        <taxon>Nitriliruptoria</taxon>
        <taxon>Euzebyales</taxon>
    </lineage>
</organism>
<dbReference type="Gene3D" id="2.30.110.10">
    <property type="entry name" value="Electron Transport, Fmn-binding Protein, Chain A"/>
    <property type="match status" value="1"/>
</dbReference>
<protein>
    <submittedName>
        <fullName evidence="1">Uncharacterized protein</fullName>
    </submittedName>
</protein>
<dbReference type="InterPro" id="IPR012349">
    <property type="entry name" value="Split_barrel_FMN-bd"/>
</dbReference>
<keyword evidence="2" id="KW-1185">Reference proteome</keyword>
<evidence type="ECO:0000313" key="1">
    <source>
        <dbReference type="EMBL" id="AXV05432.1"/>
    </source>
</evidence>
<dbReference type="Pfam" id="PF12900">
    <property type="entry name" value="Pyridox_ox_2"/>
    <property type="match status" value="1"/>
</dbReference>
<dbReference type="EMBL" id="CP031165">
    <property type="protein sequence ID" value="AXV05432.1"/>
    <property type="molecule type" value="Genomic_DNA"/>
</dbReference>
<proteinExistence type="predicted"/>
<gene>
    <name evidence="1" type="ORF">DVS28_a0731</name>
</gene>
<reference evidence="1 2" key="1">
    <citation type="submission" date="2018-09" db="EMBL/GenBank/DDBJ databases">
        <title>Complete genome sequence of Euzebya sp. DY32-46 isolated from seawater of Pacific Ocean.</title>
        <authorList>
            <person name="Xu L."/>
            <person name="Wu Y.-H."/>
            <person name="Xu X.-W."/>
        </authorList>
    </citation>
    <scope>NUCLEOTIDE SEQUENCE [LARGE SCALE GENOMIC DNA]</scope>
    <source>
        <strain evidence="1 2">DY32-46</strain>
    </source>
</reference>
<dbReference type="AlphaFoldDB" id="A0A346XT85"/>
<name>A0A346XT85_9ACTN</name>
<dbReference type="Proteomes" id="UP000264006">
    <property type="component" value="Chromosome"/>
</dbReference>
<dbReference type="InterPro" id="IPR024747">
    <property type="entry name" value="Pyridox_Oxase-rel"/>
</dbReference>
<sequence>MDQRLLDDTKRMTLAWHGRTGPVLAPMAFWWDGRHLWCSTSGSSAKVERMEDRPDVAVLVGADDDGATGMVLHGRARVFRPTDMVAMATHGATLAAAQAALAVKQAPSIAGYVVDAARIPSRWMPARRVMLRITVDDPEPIVAPTMGPGIAPGLPTAVPPEVRRLLSGQRRVVLGVRDGQQLRLLPAIWGPGYTLDLPEGESVSTGLPAVVVTDHDPGFRPTEVAGVAVRGRISGRTLSAESVRWWHGFDSGRAEVPTAAFDPIVLPD</sequence>